<evidence type="ECO:0000313" key="4">
    <source>
        <dbReference type="EMBL" id="KAG2203320.1"/>
    </source>
</evidence>
<evidence type="ECO:0000256" key="1">
    <source>
        <dbReference type="ARBA" id="ARBA00022884"/>
    </source>
</evidence>
<evidence type="ECO:0000259" key="3">
    <source>
        <dbReference type="Pfam" id="PF04059"/>
    </source>
</evidence>
<feature type="region of interest" description="Disordered" evidence="2">
    <location>
        <begin position="494"/>
        <end position="515"/>
    </location>
</feature>
<dbReference type="PANTHER" id="PTHR23189">
    <property type="entry name" value="RNA RECOGNITION MOTIF-CONTAINING"/>
    <property type="match status" value="1"/>
</dbReference>
<protein>
    <recommendedName>
        <fullName evidence="3">Mei2-like C-terminal RNA recognition motif domain-containing protein</fullName>
    </recommendedName>
</protein>
<dbReference type="Proteomes" id="UP000650833">
    <property type="component" value="Unassembled WGS sequence"/>
</dbReference>
<feature type="compositionally biased region" description="Low complexity" evidence="2">
    <location>
        <begin position="330"/>
        <end position="343"/>
    </location>
</feature>
<dbReference type="InterPro" id="IPR007201">
    <property type="entry name" value="Mei2-like_Rrm_C"/>
</dbReference>
<dbReference type="EMBL" id="JAEPRC010000231">
    <property type="protein sequence ID" value="KAG2203320.1"/>
    <property type="molecule type" value="Genomic_DNA"/>
</dbReference>
<evidence type="ECO:0000313" key="5">
    <source>
        <dbReference type="Proteomes" id="UP000650833"/>
    </source>
</evidence>
<dbReference type="InterPro" id="IPR035979">
    <property type="entry name" value="RBD_domain_sf"/>
</dbReference>
<dbReference type="Pfam" id="PF04059">
    <property type="entry name" value="RRM_2"/>
    <property type="match status" value="1"/>
</dbReference>
<dbReference type="OrthoDB" id="2265312at2759"/>
<feature type="domain" description="Mei2-like C-terminal RNA recognition motif" evidence="3">
    <location>
        <begin position="392"/>
        <end position="474"/>
    </location>
</feature>
<dbReference type="GO" id="GO:0003723">
    <property type="term" value="F:RNA binding"/>
    <property type="evidence" value="ECO:0007669"/>
    <property type="project" value="UniProtKB-KW"/>
</dbReference>
<feature type="region of interest" description="Disordered" evidence="2">
    <location>
        <begin position="330"/>
        <end position="375"/>
    </location>
</feature>
<keyword evidence="1" id="KW-0694">RNA-binding</keyword>
<dbReference type="AlphaFoldDB" id="A0A8H7R3Q7"/>
<sequence length="515" mass="58458">MSMLFSKLPLPHSKFENNNNTICKPWQLPTIFENSLRFDEIASDRESRNIAIEPKNNTVINDIFNLQNELDKNYDDIRTIKYNVGANNATVISFYNILQAKEWHNEMKTKLNKHNNIYYVKQSVVTQNINEKVFVVFNSINNHVDMMNYDYMKHILRFGSLYSISEARVSRTCILLNLEYNDQRNAEELKSNLNCSFLEGAQIMVYNAVSNDEILCPYQQKNGNVAIRHPFLSINTIKLSSDSNHYSMAATPLPSPVAETHSYFSTDPYAMKYTQIPSLPPSPIALQHNITKDSIVIGASPSSSTDTADSTSVVIQEGCASYATIAQSLPTATTSPSPSPSNSNDAKKKKLDKVPSVSARSTSQKKKIPNNTKKTVSNSVDFDKIQAGQDKRTTFMIRNIPNKYTQQMLIDYVNATHKNKYDFLYLRIDFQNKCNVGYAFINFIDPRKLFKSDKKCDLSYANIQGKEALIKKFQNSQVLSEDIAYQPKLFYSSGSRAGQEQPWPNSNSNKSRSKD</sequence>
<accession>A0A8H7R3Q7</accession>
<dbReference type="SUPFAM" id="SSF54928">
    <property type="entry name" value="RNA-binding domain, RBD"/>
    <property type="match status" value="1"/>
</dbReference>
<gene>
    <name evidence="4" type="ORF">INT46_006083</name>
</gene>
<evidence type="ECO:0000256" key="2">
    <source>
        <dbReference type="SAM" id="MobiDB-lite"/>
    </source>
</evidence>
<name>A0A8H7R3Q7_9FUNG</name>
<comment type="caution">
    <text evidence="4">The sequence shown here is derived from an EMBL/GenBank/DDBJ whole genome shotgun (WGS) entry which is preliminary data.</text>
</comment>
<organism evidence="4 5">
    <name type="scientific">Mucor plumbeus</name>
    <dbReference type="NCBI Taxonomy" id="97098"/>
    <lineage>
        <taxon>Eukaryota</taxon>
        <taxon>Fungi</taxon>
        <taxon>Fungi incertae sedis</taxon>
        <taxon>Mucoromycota</taxon>
        <taxon>Mucoromycotina</taxon>
        <taxon>Mucoromycetes</taxon>
        <taxon>Mucorales</taxon>
        <taxon>Mucorineae</taxon>
        <taxon>Mucoraceae</taxon>
        <taxon>Mucor</taxon>
    </lineage>
</organism>
<reference evidence="4" key="1">
    <citation type="submission" date="2020-12" db="EMBL/GenBank/DDBJ databases">
        <title>Metabolic potential, ecology and presence of endohyphal bacteria is reflected in genomic diversity of Mucoromycotina.</title>
        <authorList>
            <person name="Muszewska A."/>
            <person name="Okrasinska A."/>
            <person name="Steczkiewicz K."/>
            <person name="Drgas O."/>
            <person name="Orlowska M."/>
            <person name="Perlinska-Lenart U."/>
            <person name="Aleksandrzak-Piekarczyk T."/>
            <person name="Szatraj K."/>
            <person name="Zielenkiewicz U."/>
            <person name="Pilsyk S."/>
            <person name="Malc E."/>
            <person name="Mieczkowski P."/>
            <person name="Kruszewska J.S."/>
            <person name="Biernat P."/>
            <person name="Pawlowska J."/>
        </authorList>
    </citation>
    <scope>NUCLEOTIDE SEQUENCE</scope>
    <source>
        <strain evidence="4">CBS 226.32</strain>
    </source>
</reference>
<keyword evidence="5" id="KW-1185">Reference proteome</keyword>
<proteinExistence type="predicted"/>